<comment type="caution">
    <text evidence="1">The sequence shown here is derived from an EMBL/GenBank/DDBJ whole genome shotgun (WGS) entry which is preliminary data.</text>
</comment>
<sequence length="153" mass="18023">MVTTENFRLISLRISPSTIKLERDGNKPTIQDIYNRLTNQIRGEIRDYDPESWKEWLMILNQEDNSIYIAARKFSRKYIQIPPILDTDGIKYTRLGKANAFKYSLENSFKTNPELYDDHHIAEDNRAIRRYIDNPKPNSIIKSTSPQEILSFL</sequence>
<accession>A0A4Y2SHI8</accession>
<reference evidence="1 2" key="1">
    <citation type="journal article" date="2019" name="Sci. Rep.">
        <title>Orb-weaving spider Araneus ventricosus genome elucidates the spidroin gene catalogue.</title>
        <authorList>
            <person name="Kono N."/>
            <person name="Nakamura H."/>
            <person name="Ohtoshi R."/>
            <person name="Moran D.A.P."/>
            <person name="Shinohara A."/>
            <person name="Yoshida Y."/>
            <person name="Fujiwara M."/>
            <person name="Mori M."/>
            <person name="Tomita M."/>
            <person name="Arakawa K."/>
        </authorList>
    </citation>
    <scope>NUCLEOTIDE SEQUENCE [LARGE SCALE GENOMIC DNA]</scope>
</reference>
<name>A0A4Y2SHI8_ARAVE</name>
<proteinExistence type="predicted"/>
<keyword evidence="2" id="KW-1185">Reference proteome</keyword>
<dbReference type="Proteomes" id="UP000499080">
    <property type="component" value="Unassembled WGS sequence"/>
</dbReference>
<dbReference type="AlphaFoldDB" id="A0A4Y2SHI8"/>
<evidence type="ECO:0000313" key="1">
    <source>
        <dbReference type="EMBL" id="GBN86770.1"/>
    </source>
</evidence>
<dbReference type="EMBL" id="BGPR01021454">
    <property type="protein sequence ID" value="GBN86770.1"/>
    <property type="molecule type" value="Genomic_DNA"/>
</dbReference>
<gene>
    <name evidence="1" type="ORF">AVEN_179844_1</name>
</gene>
<organism evidence="1 2">
    <name type="scientific">Araneus ventricosus</name>
    <name type="common">Orbweaver spider</name>
    <name type="synonym">Epeira ventricosa</name>
    <dbReference type="NCBI Taxonomy" id="182803"/>
    <lineage>
        <taxon>Eukaryota</taxon>
        <taxon>Metazoa</taxon>
        <taxon>Ecdysozoa</taxon>
        <taxon>Arthropoda</taxon>
        <taxon>Chelicerata</taxon>
        <taxon>Arachnida</taxon>
        <taxon>Araneae</taxon>
        <taxon>Araneomorphae</taxon>
        <taxon>Entelegynae</taxon>
        <taxon>Araneoidea</taxon>
        <taxon>Araneidae</taxon>
        <taxon>Araneus</taxon>
    </lineage>
</organism>
<protein>
    <submittedName>
        <fullName evidence="1">Uncharacterized protein</fullName>
    </submittedName>
</protein>
<evidence type="ECO:0000313" key="2">
    <source>
        <dbReference type="Proteomes" id="UP000499080"/>
    </source>
</evidence>